<proteinExistence type="predicted"/>
<accession>A0A2H4SF13</accession>
<feature type="compositionally biased region" description="Polar residues" evidence="4">
    <location>
        <begin position="20"/>
        <end position="31"/>
    </location>
</feature>
<gene>
    <name evidence="5" type="ORF">A9K55_009195</name>
</gene>
<dbReference type="PANTHER" id="PTHR24198">
    <property type="entry name" value="ANKYRIN REPEAT AND PROTEIN KINASE DOMAIN-CONTAINING PROTEIN"/>
    <property type="match status" value="1"/>
</dbReference>
<evidence type="ECO:0000313" key="6">
    <source>
        <dbReference type="Proteomes" id="UP000323067"/>
    </source>
</evidence>
<feature type="region of interest" description="Disordered" evidence="4">
    <location>
        <begin position="120"/>
        <end position="155"/>
    </location>
</feature>
<feature type="compositionally biased region" description="Basic and acidic residues" evidence="4">
    <location>
        <begin position="592"/>
        <end position="601"/>
    </location>
</feature>
<feature type="compositionally biased region" description="Low complexity" evidence="4">
    <location>
        <begin position="121"/>
        <end position="134"/>
    </location>
</feature>
<dbReference type="PROSITE" id="PS50088">
    <property type="entry name" value="ANK_REPEAT"/>
    <property type="match status" value="1"/>
</dbReference>
<dbReference type="OrthoDB" id="194358at2759"/>
<dbReference type="Pfam" id="PF12796">
    <property type="entry name" value="Ank_2"/>
    <property type="match status" value="1"/>
</dbReference>
<dbReference type="SUPFAM" id="SSF48403">
    <property type="entry name" value="Ankyrin repeat"/>
    <property type="match status" value="1"/>
</dbReference>
<evidence type="ECO:0000256" key="3">
    <source>
        <dbReference type="PROSITE-ProRule" id="PRU00023"/>
    </source>
</evidence>
<keyword evidence="2 3" id="KW-0040">ANK repeat</keyword>
<dbReference type="PANTHER" id="PTHR24198:SF165">
    <property type="entry name" value="ANKYRIN REPEAT-CONTAINING PROTEIN-RELATED"/>
    <property type="match status" value="1"/>
</dbReference>
<evidence type="ECO:0000256" key="2">
    <source>
        <dbReference type="ARBA" id="ARBA00023043"/>
    </source>
</evidence>
<evidence type="ECO:0000313" key="5">
    <source>
        <dbReference type="EMBL" id="ATY61701.1"/>
    </source>
</evidence>
<protein>
    <submittedName>
        <fullName evidence="5">Ankyrin repeat-containing domain</fullName>
    </submittedName>
</protein>
<dbReference type="SMART" id="SM00248">
    <property type="entry name" value="ANK"/>
    <property type="match status" value="3"/>
</dbReference>
<dbReference type="Proteomes" id="UP000323067">
    <property type="component" value="Chromosome vii"/>
</dbReference>
<name>A0A2H4SF13_CORMI</name>
<feature type="region of interest" description="Disordered" evidence="4">
    <location>
        <begin position="563"/>
        <end position="601"/>
    </location>
</feature>
<dbReference type="InterPro" id="IPR002110">
    <property type="entry name" value="Ankyrin_rpt"/>
</dbReference>
<dbReference type="GO" id="GO:0005737">
    <property type="term" value="C:cytoplasm"/>
    <property type="evidence" value="ECO:0007669"/>
    <property type="project" value="TreeGrafter"/>
</dbReference>
<dbReference type="VEuPathDB" id="FungiDB:CCM_08944"/>
<reference evidence="5 6" key="1">
    <citation type="journal article" date="2017" name="BMC Genomics">
        <title>Chromosome level assembly and secondary metabolite potential of the parasitic fungus Cordyceps militaris.</title>
        <authorList>
            <person name="Kramer G.J."/>
            <person name="Nodwell J.R."/>
        </authorList>
    </citation>
    <scope>NUCLEOTIDE SEQUENCE [LARGE SCALE GENOMIC DNA]</scope>
    <source>
        <strain evidence="5 6">ATCC 34164</strain>
    </source>
</reference>
<dbReference type="VEuPathDB" id="FungiDB:A9K55_009195"/>
<dbReference type="InterPro" id="IPR036770">
    <property type="entry name" value="Ankyrin_rpt-contain_sf"/>
</dbReference>
<sequence>MTPPSLPSLDIPPDIATPIDFNTSPKLSRSPSAHGLNAATGRPAKWTPFHLVKMACLYVYTNLPLQKIIDVVHHKSPLGSQTPGTDSANKNLNVLLDKEPRWIHPRTLEDMGQRLEQLALSPSQMSSQSSDSSSCRAWSDPPASNLLHTPLKTQGNVSPTALDVPHHSMDSWSAPTSPVASYYGRVKWSPPQQGLTARKYVTDAKEETERELFAPYLRRATVTSSSTATSASSLRSVLAEYSSPYRAVVKRLMRQIPRFSQRSRHTSPISEANSTVMDWLNDEVAPAAYDGSPFPLPGDFLKVDQYVQQPNMLDQHRRYCLLSDADELRQAPASALPWVTLSGLTEKGSHILAGLVSEFSESDFSDMDVFGNTLLHFVAARDTGLMSFYNILIHPKASDILQTVNSAGQSFLHVMHQDTMNNKSFVSWLVSEVRQSMDIYAQDHYGRNFFHMLRTSGVSQTVLQEILEPNDAVTWNTRDAFGSKPYLYTSESAHMVFNLSSDSIPSLASASVPVENRAIAAQRQLVTFVGRAINEDPAAEYSQGRNGLHCLAAANLSMVPGTISSDTADSTPSPATAGGATMNGRRRTSGGNKRETDSSEARLKVRLKSLKELLDSGVRANAYDNNGNTPLMAFAAQLLEDGDYKIGPEILTTLIHSGGDVNARNRAGETALHIAVRCGRKLAARTLVNAGANVYARDAAGRSVLGAADAKIMVLSGNCPGEYARLMACRAWLSGQKGGAVQNPTVLQEWGRRA</sequence>
<dbReference type="Gene3D" id="1.25.40.20">
    <property type="entry name" value="Ankyrin repeat-containing domain"/>
    <property type="match status" value="2"/>
</dbReference>
<dbReference type="AlphaFoldDB" id="A0A2H4SF13"/>
<feature type="repeat" description="ANK" evidence="3">
    <location>
        <begin position="667"/>
        <end position="699"/>
    </location>
</feature>
<keyword evidence="1" id="KW-0677">Repeat</keyword>
<dbReference type="PROSITE" id="PS50297">
    <property type="entry name" value="ANK_REP_REGION"/>
    <property type="match status" value="1"/>
</dbReference>
<organism evidence="5 6">
    <name type="scientific">Cordyceps militaris</name>
    <name type="common">Caterpillar fungus</name>
    <name type="synonym">Clavaria militaris</name>
    <dbReference type="NCBI Taxonomy" id="73501"/>
    <lineage>
        <taxon>Eukaryota</taxon>
        <taxon>Fungi</taxon>
        <taxon>Dikarya</taxon>
        <taxon>Ascomycota</taxon>
        <taxon>Pezizomycotina</taxon>
        <taxon>Sordariomycetes</taxon>
        <taxon>Hypocreomycetidae</taxon>
        <taxon>Hypocreales</taxon>
        <taxon>Cordycipitaceae</taxon>
        <taxon>Cordyceps</taxon>
    </lineage>
</organism>
<dbReference type="EMBL" id="CP023324">
    <property type="protein sequence ID" value="ATY61701.1"/>
    <property type="molecule type" value="Genomic_DNA"/>
</dbReference>
<evidence type="ECO:0000256" key="1">
    <source>
        <dbReference type="ARBA" id="ARBA00022737"/>
    </source>
</evidence>
<feature type="compositionally biased region" description="Polar residues" evidence="4">
    <location>
        <begin position="563"/>
        <end position="574"/>
    </location>
</feature>
<feature type="region of interest" description="Disordered" evidence="4">
    <location>
        <begin position="1"/>
        <end position="40"/>
    </location>
</feature>
<evidence type="ECO:0000256" key="4">
    <source>
        <dbReference type="SAM" id="MobiDB-lite"/>
    </source>
</evidence>